<protein>
    <submittedName>
        <fullName evidence="1">Uncharacterized protein</fullName>
    </submittedName>
</protein>
<dbReference type="STRING" id="1235279.C772_01138"/>
<organism evidence="1 2">
    <name type="scientific">Bhargavaea cecembensis DSE10</name>
    <dbReference type="NCBI Taxonomy" id="1235279"/>
    <lineage>
        <taxon>Bacteria</taxon>
        <taxon>Bacillati</taxon>
        <taxon>Bacillota</taxon>
        <taxon>Bacilli</taxon>
        <taxon>Bacillales</taxon>
        <taxon>Caryophanaceae</taxon>
        <taxon>Bhargavaea</taxon>
    </lineage>
</organism>
<evidence type="ECO:0000313" key="2">
    <source>
        <dbReference type="Proteomes" id="UP000011919"/>
    </source>
</evidence>
<proteinExistence type="predicted"/>
<name>M7NIB5_9BACL</name>
<dbReference type="EMBL" id="AOFT01000004">
    <property type="protein sequence ID" value="EMR07002.1"/>
    <property type="molecule type" value="Genomic_DNA"/>
</dbReference>
<accession>M7NIB5</accession>
<reference evidence="1 2" key="1">
    <citation type="journal article" date="2013" name="Genome Announc.">
        <title>Draft Genome Sequence of Bhargavaea cecembensis Strain DSE10T, Isolated from a Deep-Sea Sediment Sample Collected at a Depth of 5,904 m from the Chagos-Laccadive Ridge System in the Indian Ocean.</title>
        <authorList>
            <person name="Shivaji S."/>
            <person name="Ara S."/>
            <person name="Begum Z."/>
            <person name="Ruth M."/>
            <person name="Singh A."/>
            <person name="Kumar Pinnaka A."/>
        </authorList>
    </citation>
    <scope>NUCLEOTIDE SEQUENCE [LARGE SCALE GENOMIC DNA]</scope>
    <source>
        <strain evidence="1 2">DSE10</strain>
    </source>
</reference>
<evidence type="ECO:0000313" key="1">
    <source>
        <dbReference type="EMBL" id="EMR07002.1"/>
    </source>
</evidence>
<comment type="caution">
    <text evidence="1">The sequence shown here is derived from an EMBL/GenBank/DDBJ whole genome shotgun (WGS) entry which is preliminary data.</text>
</comment>
<keyword evidence="2" id="KW-1185">Reference proteome</keyword>
<gene>
    <name evidence="1" type="ORF">C772_01138</name>
</gene>
<sequence>MKLAALPHAGPNLIEFKGIGATLSSQPGTGTPSAMTVCSLVCLGYSRCLQCRGRGRGSKVNLERNGMKKAK</sequence>
<dbReference type="Proteomes" id="UP000011919">
    <property type="component" value="Unassembled WGS sequence"/>
</dbReference>
<dbReference type="AlphaFoldDB" id="M7NIB5"/>